<dbReference type="InterPro" id="IPR029063">
    <property type="entry name" value="SAM-dependent_MTases_sf"/>
</dbReference>
<dbReference type="NCBIfam" id="TIGR00675">
    <property type="entry name" value="dcm"/>
    <property type="match status" value="1"/>
</dbReference>
<protein>
    <recommendedName>
        <fullName evidence="8">DNA methyltransferase 2</fullName>
    </recommendedName>
</protein>
<gene>
    <name evidence="6" type="ORF">ABEB36_009816</name>
</gene>
<comment type="similarity">
    <text evidence="4 5">Belongs to the class I-like SAM-binding methyltransferase superfamily. C5-methyltransferase family.</text>
</comment>
<keyword evidence="2 4" id="KW-0808">Transferase</keyword>
<dbReference type="InterPro" id="IPR050750">
    <property type="entry name" value="C5-MTase"/>
</dbReference>
<dbReference type="PANTHER" id="PTHR46098:SF1">
    <property type="entry name" value="TRNA (CYTOSINE(38)-C(5))-METHYLTRANSFERASE"/>
    <property type="match status" value="1"/>
</dbReference>
<accession>A0ABD1EHJ1</accession>
<keyword evidence="1 4" id="KW-0489">Methyltransferase</keyword>
<reference evidence="6 7" key="1">
    <citation type="submission" date="2024-05" db="EMBL/GenBank/DDBJ databases">
        <title>Genetic variation in Jamaican populations of the coffee berry borer (Hypothenemus hampei).</title>
        <authorList>
            <person name="Errbii M."/>
            <person name="Myrie A."/>
        </authorList>
    </citation>
    <scope>NUCLEOTIDE SEQUENCE [LARGE SCALE GENOMIC DNA]</scope>
    <source>
        <strain evidence="6">JA-Hopewell-2020-01-JO</strain>
        <tissue evidence="6">Whole body</tissue>
    </source>
</reference>
<dbReference type="SUPFAM" id="SSF53335">
    <property type="entry name" value="S-adenosyl-L-methionine-dependent methyltransferases"/>
    <property type="match status" value="1"/>
</dbReference>
<evidence type="ECO:0000256" key="1">
    <source>
        <dbReference type="ARBA" id="ARBA00022603"/>
    </source>
</evidence>
<evidence type="ECO:0000256" key="4">
    <source>
        <dbReference type="PROSITE-ProRule" id="PRU01016"/>
    </source>
</evidence>
<evidence type="ECO:0000256" key="3">
    <source>
        <dbReference type="ARBA" id="ARBA00022691"/>
    </source>
</evidence>
<dbReference type="GO" id="GO:0008168">
    <property type="term" value="F:methyltransferase activity"/>
    <property type="evidence" value="ECO:0007669"/>
    <property type="project" value="UniProtKB-KW"/>
</dbReference>
<dbReference type="PRINTS" id="PR00105">
    <property type="entry name" value="C5METTRFRASE"/>
</dbReference>
<dbReference type="Gene3D" id="3.40.50.150">
    <property type="entry name" value="Vaccinia Virus protein VP39"/>
    <property type="match status" value="1"/>
</dbReference>
<evidence type="ECO:0000313" key="6">
    <source>
        <dbReference type="EMBL" id="KAL1494172.1"/>
    </source>
</evidence>
<evidence type="ECO:0008006" key="8">
    <source>
        <dbReference type="Google" id="ProtNLM"/>
    </source>
</evidence>
<dbReference type="Proteomes" id="UP001566132">
    <property type="component" value="Unassembled WGS sequence"/>
</dbReference>
<dbReference type="Pfam" id="PF00145">
    <property type="entry name" value="DNA_methylase"/>
    <property type="match status" value="1"/>
</dbReference>
<feature type="active site" evidence="4">
    <location>
        <position position="76"/>
    </location>
</feature>
<dbReference type="GO" id="GO:0032259">
    <property type="term" value="P:methylation"/>
    <property type="evidence" value="ECO:0007669"/>
    <property type="project" value="UniProtKB-KW"/>
</dbReference>
<evidence type="ECO:0000256" key="2">
    <source>
        <dbReference type="ARBA" id="ARBA00022679"/>
    </source>
</evidence>
<sequence>MQILELYSGIGGMHMAFKESCLPGHVKAAIEINPTANLIYQHNFPHTKLLNLNIEGLSVEFVNNLGVDTILMSPPCQPFTRNGKKADIEDARTDSFQHVLSLLPHLQIEYILIENVKGFEQSEMRNILIKTLSDNKFTYQEFLLSPVQFGIPNSRLRYYCIARRLPYQFCFENDGQLRKTLPEVSKICQSEIVQIQDILDDDLDMTSYYLTDSILRKRLKILDICFRNSRKSCCFTKAYGRFIEGTGSVFTNRLEEEVTPILQKLYSMDCKSETYILLARSLNLRFFTPKEISKLMCFPKTFSFPNDLTQRQKYMVLGNSVNVRVVTELIKLFQA</sequence>
<evidence type="ECO:0000256" key="5">
    <source>
        <dbReference type="RuleBase" id="RU000416"/>
    </source>
</evidence>
<keyword evidence="3 4" id="KW-0949">S-adenosyl-L-methionine</keyword>
<dbReference type="EMBL" id="JBDJPC010000007">
    <property type="protein sequence ID" value="KAL1494172.1"/>
    <property type="molecule type" value="Genomic_DNA"/>
</dbReference>
<evidence type="ECO:0000313" key="7">
    <source>
        <dbReference type="Proteomes" id="UP001566132"/>
    </source>
</evidence>
<dbReference type="AlphaFoldDB" id="A0ABD1EHJ1"/>
<dbReference type="InterPro" id="IPR001525">
    <property type="entry name" value="C5_MeTfrase"/>
</dbReference>
<name>A0ABD1EHJ1_HYPHA</name>
<keyword evidence="7" id="KW-1185">Reference proteome</keyword>
<comment type="caution">
    <text evidence="6">The sequence shown here is derived from an EMBL/GenBank/DDBJ whole genome shotgun (WGS) entry which is preliminary data.</text>
</comment>
<proteinExistence type="inferred from homology"/>
<dbReference type="PANTHER" id="PTHR46098">
    <property type="entry name" value="TRNA (CYTOSINE(38)-C(5))-METHYLTRANSFERASE"/>
    <property type="match status" value="1"/>
</dbReference>
<dbReference type="PROSITE" id="PS51679">
    <property type="entry name" value="SAM_MT_C5"/>
    <property type="match status" value="1"/>
</dbReference>
<dbReference type="Gene3D" id="3.90.120.10">
    <property type="entry name" value="DNA Methylase, subunit A, domain 2"/>
    <property type="match status" value="1"/>
</dbReference>
<organism evidence="6 7">
    <name type="scientific">Hypothenemus hampei</name>
    <name type="common">Coffee berry borer</name>
    <dbReference type="NCBI Taxonomy" id="57062"/>
    <lineage>
        <taxon>Eukaryota</taxon>
        <taxon>Metazoa</taxon>
        <taxon>Ecdysozoa</taxon>
        <taxon>Arthropoda</taxon>
        <taxon>Hexapoda</taxon>
        <taxon>Insecta</taxon>
        <taxon>Pterygota</taxon>
        <taxon>Neoptera</taxon>
        <taxon>Endopterygota</taxon>
        <taxon>Coleoptera</taxon>
        <taxon>Polyphaga</taxon>
        <taxon>Cucujiformia</taxon>
        <taxon>Curculionidae</taxon>
        <taxon>Scolytinae</taxon>
        <taxon>Hypothenemus</taxon>
    </lineage>
</organism>